<dbReference type="Proteomes" id="UP000614601">
    <property type="component" value="Unassembled WGS sequence"/>
</dbReference>
<dbReference type="PANTHER" id="PTHR21749:SF5">
    <property type="entry name" value="ACTIVIN_RECP DOMAIN-CONTAINING PROTEIN"/>
    <property type="match status" value="1"/>
</dbReference>
<proteinExistence type="predicted"/>
<gene>
    <name evidence="2" type="ORF">BOKJ2_LOCUS8407</name>
</gene>
<name>A0A811KWV0_9BILA</name>
<keyword evidence="3" id="KW-1185">Reference proteome</keyword>
<evidence type="ECO:0000313" key="3">
    <source>
        <dbReference type="Proteomes" id="UP000614601"/>
    </source>
</evidence>
<keyword evidence="1" id="KW-0812">Transmembrane</keyword>
<evidence type="ECO:0008006" key="4">
    <source>
        <dbReference type="Google" id="ProtNLM"/>
    </source>
</evidence>
<evidence type="ECO:0000256" key="1">
    <source>
        <dbReference type="SAM" id="Phobius"/>
    </source>
</evidence>
<keyword evidence="1" id="KW-1133">Transmembrane helix</keyword>
<sequence>MAFNDAREESVKCDSILGIEQYCYKFTAYSPIHEMVKLGCATLLCSPFRNTCADFELSGVAGRLCCCNHGSYCNSASLTTISSFLAIGLMIFAFL</sequence>
<feature type="transmembrane region" description="Helical" evidence="1">
    <location>
        <begin position="75"/>
        <end position="94"/>
    </location>
</feature>
<dbReference type="OrthoDB" id="5806770at2759"/>
<dbReference type="AlphaFoldDB" id="A0A811KWV0"/>
<evidence type="ECO:0000313" key="2">
    <source>
        <dbReference type="EMBL" id="CAD5219364.1"/>
    </source>
</evidence>
<dbReference type="EMBL" id="CAJFCW020000004">
    <property type="protein sequence ID" value="CAG9112462.1"/>
    <property type="molecule type" value="Genomic_DNA"/>
</dbReference>
<keyword evidence="1" id="KW-0472">Membrane</keyword>
<organism evidence="2 3">
    <name type="scientific">Bursaphelenchus okinawaensis</name>
    <dbReference type="NCBI Taxonomy" id="465554"/>
    <lineage>
        <taxon>Eukaryota</taxon>
        <taxon>Metazoa</taxon>
        <taxon>Ecdysozoa</taxon>
        <taxon>Nematoda</taxon>
        <taxon>Chromadorea</taxon>
        <taxon>Rhabditida</taxon>
        <taxon>Tylenchina</taxon>
        <taxon>Tylenchomorpha</taxon>
        <taxon>Aphelenchoidea</taxon>
        <taxon>Aphelenchoididae</taxon>
        <taxon>Bursaphelenchus</taxon>
    </lineage>
</organism>
<protein>
    <recommendedName>
        <fullName evidence="4">UPAR/Ly6 domain-containing protein</fullName>
    </recommendedName>
</protein>
<dbReference type="EMBL" id="CAJFDH010000004">
    <property type="protein sequence ID" value="CAD5219364.1"/>
    <property type="molecule type" value="Genomic_DNA"/>
</dbReference>
<dbReference type="PANTHER" id="PTHR21749">
    <property type="entry name" value="PRION-LIKE- Q/N-RICH -DOMAIN-BEARING PROTEIN PROTEIN 24"/>
    <property type="match status" value="1"/>
</dbReference>
<accession>A0A811KWV0</accession>
<dbReference type="Proteomes" id="UP000783686">
    <property type="component" value="Unassembled WGS sequence"/>
</dbReference>
<reference evidence="2" key="1">
    <citation type="submission" date="2020-09" db="EMBL/GenBank/DDBJ databases">
        <authorList>
            <person name="Kikuchi T."/>
        </authorList>
    </citation>
    <scope>NUCLEOTIDE SEQUENCE</scope>
    <source>
        <strain evidence="2">SH1</strain>
    </source>
</reference>
<comment type="caution">
    <text evidence="2">The sequence shown here is derived from an EMBL/GenBank/DDBJ whole genome shotgun (WGS) entry which is preliminary data.</text>
</comment>